<accession>A0A2T0TKH9</accession>
<reference evidence="2 3" key="1">
    <citation type="submission" date="2018-03" db="EMBL/GenBank/DDBJ databases">
        <title>Genomic Encyclopedia of Archaeal and Bacterial Type Strains, Phase II (KMG-II): from individual species to whole genera.</title>
        <authorList>
            <person name="Goeker M."/>
        </authorList>
    </citation>
    <scope>NUCLEOTIDE SEQUENCE [LARGE SCALE GENOMIC DNA]</scope>
    <source>
        <strain evidence="2 3">DSM 44720</strain>
    </source>
</reference>
<keyword evidence="3" id="KW-1185">Reference proteome</keyword>
<dbReference type="RefSeq" id="WP_106185283.1">
    <property type="nucleotide sequence ID" value="NZ_PVTF01000001.1"/>
</dbReference>
<name>A0A2T0TKH9_9PSEU</name>
<protein>
    <submittedName>
        <fullName evidence="2">Uncharacterized protein</fullName>
    </submittedName>
</protein>
<evidence type="ECO:0000313" key="3">
    <source>
        <dbReference type="Proteomes" id="UP000239494"/>
    </source>
</evidence>
<organism evidence="2 3">
    <name type="scientific">Umezawaea tangerina</name>
    <dbReference type="NCBI Taxonomy" id="84725"/>
    <lineage>
        <taxon>Bacteria</taxon>
        <taxon>Bacillati</taxon>
        <taxon>Actinomycetota</taxon>
        <taxon>Actinomycetes</taxon>
        <taxon>Pseudonocardiales</taxon>
        <taxon>Pseudonocardiaceae</taxon>
        <taxon>Umezawaea</taxon>
    </lineage>
</organism>
<feature type="region of interest" description="Disordered" evidence="1">
    <location>
        <begin position="30"/>
        <end position="49"/>
    </location>
</feature>
<evidence type="ECO:0000256" key="1">
    <source>
        <dbReference type="SAM" id="MobiDB-lite"/>
    </source>
</evidence>
<proteinExistence type="predicted"/>
<comment type="caution">
    <text evidence="2">The sequence shown here is derived from an EMBL/GenBank/DDBJ whole genome shotgun (WGS) entry which is preliminary data.</text>
</comment>
<dbReference type="Proteomes" id="UP000239494">
    <property type="component" value="Unassembled WGS sequence"/>
</dbReference>
<dbReference type="EMBL" id="PVTF01000001">
    <property type="protein sequence ID" value="PRY46224.1"/>
    <property type="molecule type" value="Genomic_DNA"/>
</dbReference>
<dbReference type="AlphaFoldDB" id="A0A2T0TKH9"/>
<evidence type="ECO:0000313" key="2">
    <source>
        <dbReference type="EMBL" id="PRY46224.1"/>
    </source>
</evidence>
<gene>
    <name evidence="2" type="ORF">CLV43_101496</name>
</gene>
<sequence>MLLIANGYPSDILLDPTIDQVGGFIRRIDIPPSQPAEGTESADSDHFPTLRSRQNPLVVVYTETAIRSRLHR</sequence>